<dbReference type="RefSeq" id="WP_317122799.1">
    <property type="nucleotide sequence ID" value="NZ_JAWJBA010000004.1"/>
</dbReference>
<feature type="transmembrane region" description="Helical" evidence="1">
    <location>
        <begin position="167"/>
        <end position="189"/>
    </location>
</feature>
<dbReference type="Proteomes" id="UP001287282">
    <property type="component" value="Unassembled WGS sequence"/>
</dbReference>
<sequence>MMKKIDLLFRLISKFALLNLLWIGFSILGLGVIGFFPATVAMFSISRKWVRGEEDITVFSGFWSEYKRMFVKSNIFGWIVALIGFLLYINYQVIISLGTETPFIVVLSYIFVVLMYIMFVVTLVPVAVHFEGGTLAILKKTFQFMVGRVHIALLFILLIWASVYMSLAFPTAILFFSGSVLSYMVMWFFTNSLKRIETKQVKVKASFS</sequence>
<protein>
    <submittedName>
        <fullName evidence="2">DUF624 domain-containing protein</fullName>
    </submittedName>
</protein>
<evidence type="ECO:0000256" key="1">
    <source>
        <dbReference type="SAM" id="Phobius"/>
    </source>
</evidence>
<proteinExistence type="predicted"/>
<organism evidence="2 3">
    <name type="scientific">Alkalihalophilus lindianensis</name>
    <dbReference type="NCBI Taxonomy" id="1630542"/>
    <lineage>
        <taxon>Bacteria</taxon>
        <taxon>Bacillati</taxon>
        <taxon>Bacillota</taxon>
        <taxon>Bacilli</taxon>
        <taxon>Bacillales</taxon>
        <taxon>Bacillaceae</taxon>
        <taxon>Alkalihalophilus</taxon>
    </lineage>
</organism>
<feature type="transmembrane region" description="Helical" evidence="1">
    <location>
        <begin position="75"/>
        <end position="97"/>
    </location>
</feature>
<accession>A0ABU3XCK8</accession>
<keyword evidence="1" id="KW-0812">Transmembrane</keyword>
<evidence type="ECO:0000313" key="3">
    <source>
        <dbReference type="Proteomes" id="UP001287282"/>
    </source>
</evidence>
<keyword evidence="1" id="KW-1133">Transmembrane helix</keyword>
<dbReference type="Pfam" id="PF04854">
    <property type="entry name" value="DUF624"/>
    <property type="match status" value="1"/>
</dbReference>
<name>A0ABU3XCK8_9BACI</name>
<evidence type="ECO:0000313" key="2">
    <source>
        <dbReference type="EMBL" id="MDV2685628.1"/>
    </source>
</evidence>
<keyword evidence="3" id="KW-1185">Reference proteome</keyword>
<keyword evidence="1" id="KW-0472">Membrane</keyword>
<reference evidence="2 3" key="1">
    <citation type="submission" date="2023-10" db="EMBL/GenBank/DDBJ databases">
        <title>Screening of Alkalihalobacillus lindianensis BZ-TG-R113 and Its Alleviation of Salt Stress on Rapeseed Growth.</title>
        <authorList>
            <person name="Zhao B."/>
            <person name="Guo T."/>
        </authorList>
    </citation>
    <scope>NUCLEOTIDE SEQUENCE [LARGE SCALE GENOMIC DNA]</scope>
    <source>
        <strain evidence="2 3">BZ-TG-R113</strain>
    </source>
</reference>
<gene>
    <name evidence="2" type="ORF">RYX56_14780</name>
</gene>
<feature type="transmembrane region" description="Helical" evidence="1">
    <location>
        <begin position="103"/>
        <end position="130"/>
    </location>
</feature>
<dbReference type="EMBL" id="JAWJBA010000004">
    <property type="protein sequence ID" value="MDV2685628.1"/>
    <property type="molecule type" value="Genomic_DNA"/>
</dbReference>
<comment type="caution">
    <text evidence="2">The sequence shown here is derived from an EMBL/GenBank/DDBJ whole genome shotgun (WGS) entry which is preliminary data.</text>
</comment>
<feature type="transmembrane region" description="Helical" evidence="1">
    <location>
        <begin position="142"/>
        <end position="161"/>
    </location>
</feature>
<feature type="transmembrane region" description="Helical" evidence="1">
    <location>
        <begin position="20"/>
        <end position="43"/>
    </location>
</feature>
<dbReference type="InterPro" id="IPR006938">
    <property type="entry name" value="DUF624"/>
</dbReference>